<dbReference type="EMBL" id="JACHJT010000001">
    <property type="protein sequence ID" value="MBB4934121.1"/>
    <property type="molecule type" value="Genomic_DNA"/>
</dbReference>
<organism evidence="1 2">
    <name type="scientific">Lipingzhangella halophila</name>
    <dbReference type="NCBI Taxonomy" id="1783352"/>
    <lineage>
        <taxon>Bacteria</taxon>
        <taxon>Bacillati</taxon>
        <taxon>Actinomycetota</taxon>
        <taxon>Actinomycetes</taxon>
        <taxon>Streptosporangiales</taxon>
        <taxon>Nocardiopsidaceae</taxon>
        <taxon>Lipingzhangella</taxon>
    </lineage>
</organism>
<name>A0A7W7RME4_9ACTN</name>
<accession>A0A7W7RME4</accession>
<keyword evidence="2" id="KW-1185">Reference proteome</keyword>
<proteinExistence type="predicted"/>
<gene>
    <name evidence="1" type="ORF">F4561_004941</name>
</gene>
<comment type="caution">
    <text evidence="1">The sequence shown here is derived from an EMBL/GenBank/DDBJ whole genome shotgun (WGS) entry which is preliminary data.</text>
</comment>
<reference evidence="1 2" key="1">
    <citation type="submission" date="2020-08" db="EMBL/GenBank/DDBJ databases">
        <title>Sequencing the genomes of 1000 actinobacteria strains.</title>
        <authorList>
            <person name="Klenk H.-P."/>
        </authorList>
    </citation>
    <scope>NUCLEOTIDE SEQUENCE [LARGE SCALE GENOMIC DNA]</scope>
    <source>
        <strain evidence="1 2">DSM 102030</strain>
    </source>
</reference>
<dbReference type="Proteomes" id="UP000523007">
    <property type="component" value="Unassembled WGS sequence"/>
</dbReference>
<evidence type="ECO:0000313" key="2">
    <source>
        <dbReference type="Proteomes" id="UP000523007"/>
    </source>
</evidence>
<dbReference type="AlphaFoldDB" id="A0A7W7RME4"/>
<sequence length="72" mass="8218">MSQAAVSGAVRHPVQLGFLDKVRQPGSRSDQYRLYDDGVCSAISLQRMPLLDRWKEHRAQLRLDEEPTPEPD</sequence>
<protein>
    <submittedName>
        <fullName evidence="1">Uncharacterized protein</fullName>
    </submittedName>
</protein>
<evidence type="ECO:0000313" key="1">
    <source>
        <dbReference type="EMBL" id="MBB4934121.1"/>
    </source>
</evidence>
<dbReference type="RefSeq" id="WP_184581948.1">
    <property type="nucleotide sequence ID" value="NZ_JACHJT010000001.1"/>
</dbReference>